<protein>
    <submittedName>
        <fullName evidence="1">Uncharacterized protein</fullName>
    </submittedName>
</protein>
<dbReference type="Proteomes" id="UP000296049">
    <property type="component" value="Unassembled WGS sequence"/>
</dbReference>
<dbReference type="EMBL" id="KB742840">
    <property type="protein sequence ID" value="EOB03727.1"/>
    <property type="molecule type" value="Genomic_DNA"/>
</dbReference>
<dbReference type="AlphaFoldDB" id="R0K281"/>
<gene>
    <name evidence="1" type="ORF">Anapl_01759</name>
</gene>
<sequence>GWQIYGYLPMRGGGGKDQSL</sequence>
<evidence type="ECO:0000313" key="1">
    <source>
        <dbReference type="EMBL" id="EOB03727.1"/>
    </source>
</evidence>
<evidence type="ECO:0000313" key="2">
    <source>
        <dbReference type="Proteomes" id="UP000296049"/>
    </source>
</evidence>
<organism evidence="1 2">
    <name type="scientific">Anas platyrhynchos</name>
    <name type="common">Mallard</name>
    <name type="synonym">Anas boschas</name>
    <dbReference type="NCBI Taxonomy" id="8839"/>
    <lineage>
        <taxon>Eukaryota</taxon>
        <taxon>Metazoa</taxon>
        <taxon>Chordata</taxon>
        <taxon>Craniata</taxon>
        <taxon>Vertebrata</taxon>
        <taxon>Euteleostomi</taxon>
        <taxon>Archelosauria</taxon>
        <taxon>Archosauria</taxon>
        <taxon>Dinosauria</taxon>
        <taxon>Saurischia</taxon>
        <taxon>Theropoda</taxon>
        <taxon>Coelurosauria</taxon>
        <taxon>Aves</taxon>
        <taxon>Neognathae</taxon>
        <taxon>Galloanserae</taxon>
        <taxon>Anseriformes</taxon>
        <taxon>Anatidae</taxon>
        <taxon>Anatinae</taxon>
        <taxon>Anas</taxon>
    </lineage>
</organism>
<proteinExistence type="predicted"/>
<name>R0K281_ANAPL</name>
<accession>R0K281</accession>
<feature type="non-terminal residue" evidence="1">
    <location>
        <position position="20"/>
    </location>
</feature>
<feature type="non-terminal residue" evidence="1">
    <location>
        <position position="1"/>
    </location>
</feature>
<keyword evidence="2" id="KW-1185">Reference proteome</keyword>
<reference evidence="2" key="1">
    <citation type="journal article" date="2013" name="Nat. Genet.">
        <title>The duck genome and transcriptome provide insight into an avian influenza virus reservoir species.</title>
        <authorList>
            <person name="Huang Y."/>
            <person name="Li Y."/>
            <person name="Burt D.W."/>
            <person name="Chen H."/>
            <person name="Zhang Y."/>
            <person name="Qian W."/>
            <person name="Kim H."/>
            <person name="Gan S."/>
            <person name="Zhao Y."/>
            <person name="Li J."/>
            <person name="Yi K."/>
            <person name="Feng H."/>
            <person name="Zhu P."/>
            <person name="Li B."/>
            <person name="Liu Q."/>
            <person name="Fairley S."/>
            <person name="Magor K.E."/>
            <person name="Du Z."/>
            <person name="Hu X."/>
            <person name="Goodman L."/>
            <person name="Tafer H."/>
            <person name="Vignal A."/>
            <person name="Lee T."/>
            <person name="Kim K.W."/>
            <person name="Sheng Z."/>
            <person name="An Y."/>
            <person name="Searle S."/>
            <person name="Herrero J."/>
            <person name="Groenen M.A."/>
            <person name="Crooijmans R.P."/>
            <person name="Faraut T."/>
            <person name="Cai Q."/>
            <person name="Webster R.G."/>
            <person name="Aldridge J.R."/>
            <person name="Warren W.C."/>
            <person name="Bartschat S."/>
            <person name="Kehr S."/>
            <person name="Marz M."/>
            <person name="Stadler P.F."/>
            <person name="Smith J."/>
            <person name="Kraus R.H."/>
            <person name="Zhao Y."/>
            <person name="Ren L."/>
            <person name="Fei J."/>
            <person name="Morisson M."/>
            <person name="Kaiser P."/>
            <person name="Griffin D.K."/>
            <person name="Rao M."/>
            <person name="Pitel F."/>
            <person name="Wang J."/>
            <person name="Li N."/>
        </authorList>
    </citation>
    <scope>NUCLEOTIDE SEQUENCE [LARGE SCALE GENOMIC DNA]</scope>
</reference>